<reference evidence="3 4" key="1">
    <citation type="submission" date="2016-10" db="EMBL/GenBank/DDBJ databases">
        <title>Draft genome sequence of strain LCT isolated from the Shenzhou X spacecraft of China.</title>
        <authorList>
            <person name="Huang B."/>
        </authorList>
    </citation>
    <scope>NUCLEOTIDE SEQUENCE [LARGE SCALE GENOMIC DNA]</scope>
    <source>
        <strain evidence="3 4">LCT-H5</strain>
    </source>
</reference>
<feature type="region of interest" description="Disordered" evidence="1">
    <location>
        <begin position="209"/>
        <end position="236"/>
    </location>
</feature>
<dbReference type="Proteomes" id="UP000179540">
    <property type="component" value="Unassembled WGS sequence"/>
</dbReference>
<dbReference type="RefSeq" id="WP_075514834.1">
    <property type="nucleotide sequence ID" value="NZ_JAQDNX010000006.1"/>
</dbReference>
<sequence length="236" mass="25084">MDKHLMRTAGLAGIGVLALSGCGGGGSTDADASPSPTEDKPICQQEASDATTIDSAPEVEWVEHEGRPSTPKSEDLGPAEETDGIGTCYRHSPEGALVASADYISVILSFDADEVKKLAQEHATGSDQDKIVQDFQRLEDTYRGTETKQIIEGMKVAGYKVESYSEDRAVISVAYSMEAQGAHHEISFALPLTWQDDDWSFAADAYGDSSEDLTGYTPWGPAAERLEPSASASSGS</sequence>
<protein>
    <recommendedName>
        <fullName evidence="2">DUF8175 domain-containing protein</fullName>
    </recommendedName>
</protein>
<organism evidence="3 4">
    <name type="scientific">Rothia kristinae</name>
    <dbReference type="NCBI Taxonomy" id="37923"/>
    <lineage>
        <taxon>Bacteria</taxon>
        <taxon>Bacillati</taxon>
        <taxon>Actinomycetota</taxon>
        <taxon>Actinomycetes</taxon>
        <taxon>Micrococcales</taxon>
        <taxon>Micrococcaceae</taxon>
        <taxon>Rothia</taxon>
    </lineage>
</organism>
<feature type="region of interest" description="Disordered" evidence="1">
    <location>
        <begin position="23"/>
        <end position="85"/>
    </location>
</feature>
<dbReference type="OrthoDB" id="4428031at2"/>
<dbReference type="Pfam" id="PF26526">
    <property type="entry name" value="DUF8175"/>
    <property type="match status" value="1"/>
</dbReference>
<proteinExistence type="predicted"/>
<evidence type="ECO:0000313" key="3">
    <source>
        <dbReference type="EMBL" id="OIJ35912.1"/>
    </source>
</evidence>
<feature type="compositionally biased region" description="Basic and acidic residues" evidence="1">
    <location>
        <begin position="61"/>
        <end position="75"/>
    </location>
</feature>
<comment type="caution">
    <text evidence="3">The sequence shown here is derived from an EMBL/GenBank/DDBJ whole genome shotgun (WGS) entry which is preliminary data.</text>
</comment>
<name>A0A1S2N013_9MICC</name>
<gene>
    <name evidence="3" type="ORF">BK826_06075</name>
</gene>
<accession>A0A1S2N013</accession>
<evidence type="ECO:0000256" key="1">
    <source>
        <dbReference type="SAM" id="MobiDB-lite"/>
    </source>
</evidence>
<dbReference type="EMBL" id="MODZ01000006">
    <property type="protein sequence ID" value="OIJ35912.1"/>
    <property type="molecule type" value="Genomic_DNA"/>
</dbReference>
<dbReference type="AlphaFoldDB" id="A0A1S2N013"/>
<feature type="compositionally biased region" description="Polar residues" evidence="1">
    <location>
        <begin position="45"/>
        <end position="54"/>
    </location>
</feature>
<evidence type="ECO:0000313" key="4">
    <source>
        <dbReference type="Proteomes" id="UP000179540"/>
    </source>
</evidence>
<dbReference type="PROSITE" id="PS51257">
    <property type="entry name" value="PROKAR_LIPOPROTEIN"/>
    <property type="match status" value="1"/>
</dbReference>
<feature type="domain" description="DUF8175" evidence="2">
    <location>
        <begin position="29"/>
        <end position="218"/>
    </location>
</feature>
<dbReference type="InterPro" id="IPR058488">
    <property type="entry name" value="DUF8175"/>
</dbReference>
<evidence type="ECO:0000259" key="2">
    <source>
        <dbReference type="Pfam" id="PF26526"/>
    </source>
</evidence>